<evidence type="ECO:0000256" key="1">
    <source>
        <dbReference type="SAM" id="MobiDB-lite"/>
    </source>
</evidence>
<feature type="compositionally biased region" description="Polar residues" evidence="1">
    <location>
        <begin position="230"/>
        <end position="241"/>
    </location>
</feature>
<feature type="compositionally biased region" description="Polar residues" evidence="1">
    <location>
        <begin position="264"/>
        <end position="273"/>
    </location>
</feature>
<dbReference type="AlphaFoldDB" id="A0A9P4MJ43"/>
<sequence length="289" mass="32461">MGSRNNGLMETIHVLHNTGKYSDLRVTHGSQMHKVHQNIVCPQSGWFEKECEGIEADSVAVNLNDRASLRLTGSANHIAAFQAMIEFFYGRTDYHLHFNEKTCDLPQFLAHLYDVAEQFDAPIFRDDVVRKFKASVTKENIHDPVIFANVLEYLYDIETEAEDLGSMKERMLHFALHHRGKYLDGHAVATLLQYKPNIAVDMVAHINKCHPFGKFLDPYDPSARKVSPAMSPQSNKDTATSDAHKTARSPSPSPLGIRPRHSASVLNGNQQSLPEFKNIFPNHNATKAG</sequence>
<dbReference type="OrthoDB" id="6359816at2759"/>
<comment type="caution">
    <text evidence="2">The sequence shown here is derived from an EMBL/GenBank/DDBJ whole genome shotgun (WGS) entry which is preliminary data.</text>
</comment>
<organism evidence="2 3">
    <name type="scientific">Myriangium duriaei CBS 260.36</name>
    <dbReference type="NCBI Taxonomy" id="1168546"/>
    <lineage>
        <taxon>Eukaryota</taxon>
        <taxon>Fungi</taxon>
        <taxon>Dikarya</taxon>
        <taxon>Ascomycota</taxon>
        <taxon>Pezizomycotina</taxon>
        <taxon>Dothideomycetes</taxon>
        <taxon>Dothideomycetidae</taxon>
        <taxon>Myriangiales</taxon>
        <taxon>Myriangiaceae</taxon>
        <taxon>Myriangium</taxon>
    </lineage>
</organism>
<dbReference type="EMBL" id="ML996087">
    <property type="protein sequence ID" value="KAF2151709.1"/>
    <property type="molecule type" value="Genomic_DNA"/>
</dbReference>
<dbReference type="PANTHER" id="PTHR47843">
    <property type="entry name" value="BTB DOMAIN-CONTAINING PROTEIN-RELATED"/>
    <property type="match status" value="1"/>
</dbReference>
<dbReference type="Proteomes" id="UP000799439">
    <property type="component" value="Unassembled WGS sequence"/>
</dbReference>
<dbReference type="PANTHER" id="PTHR47843:SF5">
    <property type="entry name" value="BTB_POZ DOMAIN PROTEIN"/>
    <property type="match status" value="1"/>
</dbReference>
<name>A0A9P4MJ43_9PEZI</name>
<protein>
    <recommendedName>
        <fullName evidence="4">BTB domain-containing protein</fullName>
    </recommendedName>
</protein>
<evidence type="ECO:0000313" key="2">
    <source>
        <dbReference type="EMBL" id="KAF2151709.1"/>
    </source>
</evidence>
<evidence type="ECO:0008006" key="4">
    <source>
        <dbReference type="Google" id="ProtNLM"/>
    </source>
</evidence>
<feature type="region of interest" description="Disordered" evidence="1">
    <location>
        <begin position="223"/>
        <end position="289"/>
    </location>
</feature>
<accession>A0A9P4MJ43</accession>
<reference evidence="2" key="1">
    <citation type="journal article" date="2020" name="Stud. Mycol.">
        <title>101 Dothideomycetes genomes: a test case for predicting lifestyles and emergence of pathogens.</title>
        <authorList>
            <person name="Haridas S."/>
            <person name="Albert R."/>
            <person name="Binder M."/>
            <person name="Bloem J."/>
            <person name="Labutti K."/>
            <person name="Salamov A."/>
            <person name="Andreopoulos B."/>
            <person name="Baker S."/>
            <person name="Barry K."/>
            <person name="Bills G."/>
            <person name="Bluhm B."/>
            <person name="Cannon C."/>
            <person name="Castanera R."/>
            <person name="Culley D."/>
            <person name="Daum C."/>
            <person name="Ezra D."/>
            <person name="Gonzalez J."/>
            <person name="Henrissat B."/>
            <person name="Kuo A."/>
            <person name="Liang C."/>
            <person name="Lipzen A."/>
            <person name="Lutzoni F."/>
            <person name="Magnuson J."/>
            <person name="Mondo S."/>
            <person name="Nolan M."/>
            <person name="Ohm R."/>
            <person name="Pangilinan J."/>
            <person name="Park H.-J."/>
            <person name="Ramirez L."/>
            <person name="Alfaro M."/>
            <person name="Sun H."/>
            <person name="Tritt A."/>
            <person name="Yoshinaga Y."/>
            <person name="Zwiers L.-H."/>
            <person name="Turgeon B."/>
            <person name="Goodwin S."/>
            <person name="Spatafora J."/>
            <person name="Crous P."/>
            <person name="Grigoriev I."/>
        </authorList>
    </citation>
    <scope>NUCLEOTIDE SEQUENCE</scope>
    <source>
        <strain evidence="2">CBS 260.36</strain>
    </source>
</reference>
<keyword evidence="3" id="KW-1185">Reference proteome</keyword>
<evidence type="ECO:0000313" key="3">
    <source>
        <dbReference type="Proteomes" id="UP000799439"/>
    </source>
</evidence>
<gene>
    <name evidence="2" type="ORF">K461DRAFT_294605</name>
</gene>
<proteinExistence type="predicted"/>
<dbReference type="Gene3D" id="3.30.710.10">
    <property type="entry name" value="Potassium Channel Kv1.1, Chain A"/>
    <property type="match status" value="1"/>
</dbReference>
<dbReference type="SUPFAM" id="SSF54695">
    <property type="entry name" value="POZ domain"/>
    <property type="match status" value="1"/>
</dbReference>
<dbReference type="InterPro" id="IPR011333">
    <property type="entry name" value="SKP1/BTB/POZ_sf"/>
</dbReference>